<dbReference type="Proteomes" id="UP000054725">
    <property type="component" value="Unassembled WGS sequence"/>
</dbReference>
<evidence type="ECO:0000256" key="1">
    <source>
        <dbReference type="ARBA" id="ARBA00004162"/>
    </source>
</evidence>
<feature type="transmembrane region" description="Helical" evidence="6">
    <location>
        <begin position="192"/>
        <end position="214"/>
    </location>
</feature>
<feature type="domain" description="Phage shock protein PspC N-terminal" evidence="7">
    <location>
        <begin position="100"/>
        <end position="155"/>
    </location>
</feature>
<dbReference type="Pfam" id="PF04024">
    <property type="entry name" value="PspC"/>
    <property type="match status" value="1"/>
</dbReference>
<evidence type="ECO:0000256" key="6">
    <source>
        <dbReference type="SAM" id="Phobius"/>
    </source>
</evidence>
<evidence type="ECO:0000313" key="8">
    <source>
        <dbReference type="EMBL" id="KTD35174.1"/>
    </source>
</evidence>
<dbReference type="PANTHER" id="PTHR33885:SF3">
    <property type="entry name" value="PHAGE SHOCK PROTEIN C"/>
    <property type="match status" value="1"/>
</dbReference>
<dbReference type="InterPro" id="IPR007168">
    <property type="entry name" value="Phageshock_PspC_N"/>
</dbReference>
<evidence type="ECO:0000259" key="7">
    <source>
        <dbReference type="Pfam" id="PF04024"/>
    </source>
</evidence>
<dbReference type="STRING" id="45070.Lnau_1845"/>
<evidence type="ECO:0000256" key="4">
    <source>
        <dbReference type="ARBA" id="ARBA00022989"/>
    </source>
</evidence>
<sequence>MSNKMTNINILEHVYTCTNEAALKLENYLTKIQKKFQHEPEIIRDIELGLIEQLDLILSGRIEKQVTLVDVEFLIQKMGDVELIDNPNAIPAEPMLGNQNLYRDYDNRIIAGVCAGIAAYFNLSAWLVRFIFILCFFTPIPVVISYLLLWYLIPPALTKSEKLNMKGIPVSINAIVNNGQYARNKIIHLAKLIAIIAAALVFTIASIVFIWVFFSF</sequence>
<organism evidence="8 9">
    <name type="scientific">Legionella nautarum</name>
    <dbReference type="NCBI Taxonomy" id="45070"/>
    <lineage>
        <taxon>Bacteria</taxon>
        <taxon>Pseudomonadati</taxon>
        <taxon>Pseudomonadota</taxon>
        <taxon>Gammaproteobacteria</taxon>
        <taxon>Legionellales</taxon>
        <taxon>Legionellaceae</taxon>
        <taxon>Legionella</taxon>
    </lineage>
</organism>
<dbReference type="EMBL" id="LNYO01000016">
    <property type="protein sequence ID" value="KTD35174.1"/>
    <property type="molecule type" value="Genomic_DNA"/>
</dbReference>
<dbReference type="AlphaFoldDB" id="A0A0W0WSR6"/>
<dbReference type="GO" id="GO:0005886">
    <property type="term" value="C:plasma membrane"/>
    <property type="evidence" value="ECO:0007669"/>
    <property type="project" value="UniProtKB-SubCell"/>
</dbReference>
<evidence type="ECO:0000256" key="3">
    <source>
        <dbReference type="ARBA" id="ARBA00022692"/>
    </source>
</evidence>
<comment type="subcellular location">
    <subcellularLocation>
        <location evidence="1">Cell membrane</location>
        <topology evidence="1">Single-pass membrane protein</topology>
    </subcellularLocation>
</comment>
<evidence type="ECO:0000313" key="9">
    <source>
        <dbReference type="Proteomes" id="UP000054725"/>
    </source>
</evidence>
<proteinExistence type="predicted"/>
<keyword evidence="8" id="KW-0238">DNA-binding</keyword>
<gene>
    <name evidence="8" type="ORF">Lnau_1845</name>
</gene>
<comment type="caution">
    <text evidence="8">The sequence shown here is derived from an EMBL/GenBank/DDBJ whole genome shotgun (WGS) entry which is preliminary data.</text>
</comment>
<keyword evidence="5 6" id="KW-0472">Membrane</keyword>
<name>A0A0W0WSR6_9GAMM</name>
<keyword evidence="3 6" id="KW-0812">Transmembrane</keyword>
<keyword evidence="9" id="KW-1185">Reference proteome</keyword>
<feature type="transmembrane region" description="Helical" evidence="6">
    <location>
        <begin position="129"/>
        <end position="153"/>
    </location>
</feature>
<dbReference type="PANTHER" id="PTHR33885">
    <property type="entry name" value="PHAGE SHOCK PROTEIN C"/>
    <property type="match status" value="1"/>
</dbReference>
<dbReference type="OrthoDB" id="7359894at2"/>
<dbReference type="PATRIC" id="fig|45070.6.peg.1937"/>
<reference evidence="8 9" key="1">
    <citation type="submission" date="2015-11" db="EMBL/GenBank/DDBJ databases">
        <title>Genomic analysis of 38 Legionella species identifies large and diverse effector repertoires.</title>
        <authorList>
            <person name="Burstein D."/>
            <person name="Amaro F."/>
            <person name="Zusman T."/>
            <person name="Lifshitz Z."/>
            <person name="Cohen O."/>
            <person name="Gilbert J.A."/>
            <person name="Pupko T."/>
            <person name="Shuman H.A."/>
            <person name="Segal G."/>
        </authorList>
    </citation>
    <scope>NUCLEOTIDE SEQUENCE [LARGE SCALE GENOMIC DNA]</scope>
    <source>
        <strain evidence="8 9">ATCC 49506</strain>
    </source>
</reference>
<keyword evidence="4 6" id="KW-1133">Transmembrane helix</keyword>
<evidence type="ECO:0000256" key="5">
    <source>
        <dbReference type="ARBA" id="ARBA00023136"/>
    </source>
</evidence>
<keyword evidence="2" id="KW-1003">Cell membrane</keyword>
<dbReference type="InterPro" id="IPR052027">
    <property type="entry name" value="PspC"/>
</dbReference>
<dbReference type="GO" id="GO:0003677">
    <property type="term" value="F:DNA binding"/>
    <property type="evidence" value="ECO:0007669"/>
    <property type="project" value="UniProtKB-KW"/>
</dbReference>
<evidence type="ECO:0000256" key="2">
    <source>
        <dbReference type="ARBA" id="ARBA00022475"/>
    </source>
</evidence>
<feature type="transmembrane region" description="Helical" evidence="6">
    <location>
        <begin position="105"/>
        <end position="123"/>
    </location>
</feature>
<accession>A0A0W0WSR6</accession>
<protein>
    <submittedName>
        <fullName evidence="8">DNA-binding transcriptional activator PspC</fullName>
    </submittedName>
</protein>